<dbReference type="SUPFAM" id="SSF56519">
    <property type="entry name" value="Penicillin binding protein dimerisation domain"/>
    <property type="match status" value="1"/>
</dbReference>
<dbReference type="PANTHER" id="PTHR30627:SF1">
    <property type="entry name" value="PEPTIDOGLYCAN D,D-TRANSPEPTIDASE FTSI"/>
    <property type="match status" value="1"/>
</dbReference>
<protein>
    <submittedName>
        <fullName evidence="5">Cell division protein</fullName>
    </submittedName>
</protein>
<dbReference type="InterPro" id="IPR005311">
    <property type="entry name" value="PBP_dimer"/>
</dbReference>
<dbReference type="Gene3D" id="3.30.10.20">
    <property type="match status" value="1"/>
</dbReference>
<dbReference type="Pfam" id="PF03793">
    <property type="entry name" value="PASTA"/>
    <property type="match status" value="1"/>
</dbReference>
<dbReference type="Pfam" id="PF03717">
    <property type="entry name" value="PBP_dimer"/>
    <property type="match status" value="1"/>
</dbReference>
<dbReference type="Gene3D" id="3.30.450.330">
    <property type="match status" value="1"/>
</dbReference>
<keyword evidence="3" id="KW-0812">Transmembrane</keyword>
<dbReference type="InterPro" id="IPR012338">
    <property type="entry name" value="Beta-lactam/transpept-like"/>
</dbReference>
<dbReference type="InterPro" id="IPR050515">
    <property type="entry name" value="Beta-lactam/transpept"/>
</dbReference>
<reference evidence="5" key="1">
    <citation type="journal article" date="2021" name="Proc. Natl. Acad. Sci. U.S.A.">
        <title>A Catalog of Tens of Thousands of Viruses from Human Metagenomes Reveals Hidden Associations with Chronic Diseases.</title>
        <authorList>
            <person name="Tisza M.J."/>
            <person name="Buck C.B."/>
        </authorList>
    </citation>
    <scope>NUCLEOTIDE SEQUENCE</scope>
    <source>
        <strain evidence="5">CtBLh2</strain>
    </source>
</reference>
<evidence type="ECO:0000313" key="5">
    <source>
        <dbReference type="EMBL" id="DAF45303.1"/>
    </source>
</evidence>
<dbReference type="GO" id="GO:0008658">
    <property type="term" value="F:penicillin binding"/>
    <property type="evidence" value="ECO:0007669"/>
    <property type="project" value="InterPro"/>
</dbReference>
<dbReference type="EMBL" id="BK032514">
    <property type="protein sequence ID" value="DAF45303.1"/>
    <property type="molecule type" value="Genomic_DNA"/>
</dbReference>
<accession>A0A8S5S3M6</accession>
<dbReference type="GO" id="GO:0005886">
    <property type="term" value="C:plasma membrane"/>
    <property type="evidence" value="ECO:0007669"/>
    <property type="project" value="TreeGrafter"/>
</dbReference>
<sequence>MDRKLTPTAMKQERSKIKSDILLRVRLLYVLFILAGGIVLLRLVWVQLFSAEVAYNADRLSSRIFTEETIAAQRGSILSRDGEPLATSIFRYQAAFDFASPGLDSLKTFHEQADSLAKLLAAFFKDKPASAYARKFREEHARRYRLVNPRDTSYLRSEGWLARMLDRLRGEEYIRRRIYDTIRDHTPVNIFPREVDYAEWEVLRRYPLLNWNMGMVYNLVERDERIYPQGELARRTIGLTGDRGNYGIEEAYRDALAGRDGRAMRQRIARGFYGRVAGAGHEDPVDGYDVVTTLDLDLQDVADKALRRQLEAQNALWGTTIVMETRTGEILAMANLGRDADGSFSERENYALGRSMEPGSTFKLATMLTLLDDAGMPVSTVYDTHNGDPVTVGPARNIRDSHRGDHEIDFRRAVASSSNVYFAKAMWDRYGITGKKQQYSDYLHEELHLGQTVGLEMLGERKPSITTDWKVPDPGVMLVKMAYGYRVRLAPIQMITFYNAIANDGKMISPLLVRELRRGDRVVERFESRTIASSICSRSTLRTVRECLQAVCTEGTASAFFRDTTRVRVAAKTGTAQITDARSREGRYYLGSMIAFFPADAPRYTVLTTIETRAQAGKAYYGGPLAGPVVKRMVDYICNRNYDWYGRVERDGPRRYPERMKGGDIEQIRRVADKLSPRTSFDERTGWGRASVDSLSNVRITSLPDGRETMPDVRGMGLKDALFLLESRGLRVRFTGQGTVTQQSISAGARISPGATVAITLK</sequence>
<dbReference type="SUPFAM" id="SSF56601">
    <property type="entry name" value="beta-lactamase/transpeptidase-like"/>
    <property type="match status" value="1"/>
</dbReference>
<keyword evidence="2 3" id="KW-0472">Membrane</keyword>
<dbReference type="SUPFAM" id="SSF54184">
    <property type="entry name" value="Penicillin-binding protein 2x (pbp-2x), c-terminal domain"/>
    <property type="match status" value="1"/>
</dbReference>
<dbReference type="InterPro" id="IPR001460">
    <property type="entry name" value="PCN-bd_Tpept"/>
</dbReference>
<dbReference type="GO" id="GO:0071555">
    <property type="term" value="P:cell wall organization"/>
    <property type="evidence" value="ECO:0007669"/>
    <property type="project" value="TreeGrafter"/>
</dbReference>
<feature type="transmembrane region" description="Helical" evidence="3">
    <location>
        <begin position="21"/>
        <end position="45"/>
    </location>
</feature>
<dbReference type="InterPro" id="IPR036138">
    <property type="entry name" value="PBP_dimer_sf"/>
</dbReference>
<keyword evidence="3" id="KW-1133">Transmembrane helix</keyword>
<keyword evidence="5" id="KW-0132">Cell division</keyword>
<dbReference type="SMART" id="SM00740">
    <property type="entry name" value="PASTA"/>
    <property type="match status" value="1"/>
</dbReference>
<evidence type="ECO:0000259" key="4">
    <source>
        <dbReference type="PROSITE" id="PS51178"/>
    </source>
</evidence>
<proteinExistence type="predicted"/>
<evidence type="ECO:0000256" key="1">
    <source>
        <dbReference type="ARBA" id="ARBA00004370"/>
    </source>
</evidence>
<keyword evidence="5" id="KW-0131">Cell cycle</keyword>
<comment type="subcellular location">
    <subcellularLocation>
        <location evidence="1">Membrane</location>
    </subcellularLocation>
</comment>
<dbReference type="PROSITE" id="PS51178">
    <property type="entry name" value="PASTA"/>
    <property type="match status" value="1"/>
</dbReference>
<dbReference type="Gene3D" id="3.90.1310.10">
    <property type="entry name" value="Penicillin-binding protein 2a (Domain 2)"/>
    <property type="match status" value="1"/>
</dbReference>
<name>A0A8S5S3M6_9CAUD</name>
<dbReference type="GO" id="GO:0051301">
    <property type="term" value="P:cell division"/>
    <property type="evidence" value="ECO:0007669"/>
    <property type="project" value="UniProtKB-KW"/>
</dbReference>
<dbReference type="InterPro" id="IPR005543">
    <property type="entry name" value="PASTA_dom"/>
</dbReference>
<dbReference type="CDD" id="cd06575">
    <property type="entry name" value="PASTA_Pbp2x-like_2"/>
    <property type="match status" value="1"/>
</dbReference>
<dbReference type="PANTHER" id="PTHR30627">
    <property type="entry name" value="PEPTIDOGLYCAN D,D-TRANSPEPTIDASE"/>
    <property type="match status" value="1"/>
</dbReference>
<dbReference type="Pfam" id="PF00905">
    <property type="entry name" value="Transpeptidase"/>
    <property type="match status" value="1"/>
</dbReference>
<feature type="domain" description="PASTA" evidence="4">
    <location>
        <begin position="706"/>
        <end position="762"/>
    </location>
</feature>
<organism evidence="5">
    <name type="scientific">Siphoviridae sp. ctBLh2</name>
    <dbReference type="NCBI Taxonomy" id="2827803"/>
    <lineage>
        <taxon>Viruses</taxon>
        <taxon>Duplodnaviria</taxon>
        <taxon>Heunggongvirae</taxon>
        <taxon>Uroviricota</taxon>
        <taxon>Caudoviricetes</taxon>
    </lineage>
</organism>
<dbReference type="Gene3D" id="3.40.710.10">
    <property type="entry name" value="DD-peptidase/beta-lactamase superfamily"/>
    <property type="match status" value="1"/>
</dbReference>
<evidence type="ECO:0000256" key="3">
    <source>
        <dbReference type="SAM" id="Phobius"/>
    </source>
</evidence>
<evidence type="ECO:0000256" key="2">
    <source>
        <dbReference type="ARBA" id="ARBA00023136"/>
    </source>
</evidence>